<dbReference type="InterPro" id="IPR025961">
    <property type="entry name" value="Metal_resist"/>
</dbReference>
<dbReference type="Proteomes" id="UP000439780">
    <property type="component" value="Unassembled WGS sequence"/>
</dbReference>
<dbReference type="RefSeq" id="WP_160754142.1">
    <property type="nucleotide sequence ID" value="NZ_WTYA01000012.1"/>
</dbReference>
<evidence type="ECO:0000313" key="2">
    <source>
        <dbReference type="Proteomes" id="UP000439780"/>
    </source>
</evidence>
<dbReference type="Pfam" id="PF13801">
    <property type="entry name" value="Metal_resist"/>
    <property type="match status" value="1"/>
</dbReference>
<dbReference type="OrthoDB" id="7450844at2"/>
<keyword evidence="2" id="KW-1185">Reference proteome</keyword>
<dbReference type="AlphaFoldDB" id="A0A845AK60"/>
<proteinExistence type="predicted"/>
<evidence type="ECO:0000313" key="1">
    <source>
        <dbReference type="EMBL" id="MXP29839.1"/>
    </source>
</evidence>
<reference evidence="1 2" key="1">
    <citation type="submission" date="2019-12" db="EMBL/GenBank/DDBJ databases">
        <title>Genomic-based taxomic classification of the family Erythrobacteraceae.</title>
        <authorList>
            <person name="Xu L."/>
        </authorList>
    </citation>
    <scope>NUCLEOTIDE SEQUENCE [LARGE SCALE GENOMIC DNA]</scope>
    <source>
        <strain evidence="1 2">KEMB 9005-328</strain>
    </source>
</reference>
<name>A0A845AK60_9SPHN</name>
<gene>
    <name evidence="1" type="ORF">GRI58_13575</name>
</gene>
<dbReference type="EMBL" id="WTYA01000012">
    <property type="protein sequence ID" value="MXP29839.1"/>
    <property type="molecule type" value="Genomic_DNA"/>
</dbReference>
<organism evidence="1 2">
    <name type="scientific">Qipengyuania algicida</name>
    <dbReference type="NCBI Taxonomy" id="1836209"/>
    <lineage>
        <taxon>Bacteria</taxon>
        <taxon>Pseudomonadati</taxon>
        <taxon>Pseudomonadota</taxon>
        <taxon>Alphaproteobacteria</taxon>
        <taxon>Sphingomonadales</taxon>
        <taxon>Erythrobacteraceae</taxon>
        <taxon>Qipengyuania</taxon>
    </lineage>
</organism>
<protein>
    <submittedName>
        <fullName evidence="1">Periplasmic heavy metal sensor</fullName>
    </submittedName>
</protein>
<comment type="caution">
    <text evidence="1">The sequence shown here is derived from an EMBL/GenBank/DDBJ whole genome shotgun (WGS) entry which is preliminary data.</text>
</comment>
<sequence length="147" mass="16068">MKITGRLTILLLALALIAGGLGAGIGTWLIAENKDPVGLHAFVHQELDLSPGQEAKLATLEQRFAIEQRRLELELKSANAQLAEAIESEHRYGPRVAVAIDRVHEKMGALQKATVDHVFAMRELLDPRQRAAFDREVTAALTADPSD</sequence>
<accession>A0A845AK60</accession>
<dbReference type="Gene3D" id="1.20.120.1490">
    <property type="match status" value="1"/>
</dbReference>